<sequence>MAGAAAWATPPQTRPPGDAPQRGGAAAAEWKGETRP</sequence>
<evidence type="ECO:0000256" key="1">
    <source>
        <dbReference type="SAM" id="MobiDB-lite"/>
    </source>
</evidence>
<name>A0A0A8ZWR0_ARUDO</name>
<evidence type="ECO:0000313" key="2">
    <source>
        <dbReference type="EMBL" id="JAD43829.1"/>
    </source>
</evidence>
<dbReference type="AlphaFoldDB" id="A0A0A8ZWR0"/>
<reference evidence="2" key="1">
    <citation type="submission" date="2014-09" db="EMBL/GenBank/DDBJ databases">
        <authorList>
            <person name="Magalhaes I.L.F."/>
            <person name="Oliveira U."/>
            <person name="Santos F.R."/>
            <person name="Vidigal T.H.D.A."/>
            <person name="Brescovit A.D."/>
            <person name="Santos A.J."/>
        </authorList>
    </citation>
    <scope>NUCLEOTIDE SEQUENCE</scope>
    <source>
        <tissue evidence="2">Shoot tissue taken approximately 20 cm above the soil surface</tissue>
    </source>
</reference>
<reference evidence="2" key="2">
    <citation type="journal article" date="2015" name="Data Brief">
        <title>Shoot transcriptome of the giant reed, Arundo donax.</title>
        <authorList>
            <person name="Barrero R.A."/>
            <person name="Guerrero F.D."/>
            <person name="Moolhuijzen P."/>
            <person name="Goolsby J.A."/>
            <person name="Tidwell J."/>
            <person name="Bellgard S.E."/>
            <person name="Bellgard M.I."/>
        </authorList>
    </citation>
    <scope>NUCLEOTIDE SEQUENCE</scope>
    <source>
        <tissue evidence="2">Shoot tissue taken approximately 20 cm above the soil surface</tissue>
    </source>
</reference>
<proteinExistence type="predicted"/>
<accession>A0A0A8ZWR0</accession>
<organism evidence="2">
    <name type="scientific">Arundo donax</name>
    <name type="common">Giant reed</name>
    <name type="synonym">Donax arundinaceus</name>
    <dbReference type="NCBI Taxonomy" id="35708"/>
    <lineage>
        <taxon>Eukaryota</taxon>
        <taxon>Viridiplantae</taxon>
        <taxon>Streptophyta</taxon>
        <taxon>Embryophyta</taxon>
        <taxon>Tracheophyta</taxon>
        <taxon>Spermatophyta</taxon>
        <taxon>Magnoliopsida</taxon>
        <taxon>Liliopsida</taxon>
        <taxon>Poales</taxon>
        <taxon>Poaceae</taxon>
        <taxon>PACMAD clade</taxon>
        <taxon>Arundinoideae</taxon>
        <taxon>Arundineae</taxon>
        <taxon>Arundo</taxon>
    </lineage>
</organism>
<dbReference type="EMBL" id="GBRH01254066">
    <property type="protein sequence ID" value="JAD43829.1"/>
    <property type="molecule type" value="Transcribed_RNA"/>
</dbReference>
<feature type="region of interest" description="Disordered" evidence="1">
    <location>
        <begin position="1"/>
        <end position="36"/>
    </location>
</feature>
<protein>
    <submittedName>
        <fullName evidence="2">Uncharacterized protein</fullName>
    </submittedName>
</protein>